<sequence length="333" mass="35488">MTLPDHIARRLTLPIVCAPMFLISGPELVAAARDCGFIGAFPRQNARSADQFADWLCRIRDAGQATSDIRGRHPGPLAVNIPTTLPEDEMAADLDACARHGVDIVITSVGKPDVITRLAHERGLLVHHDATSVTFAEKAIAAGVDGLNCIGAGGGGHSGTVSHLALIPRLRSMFDGTISLAGAVATGAAVRAAEVLGADLAFVGTRFAATVESRANPLQKEWIVSGDSRRLRYTAKVNGVPANWMLDSLEHHAIDIEALPDPTNRGHEHLPDDVRPWRDLWSAGQGIELIHDSPPVAELARRLAAEYRDACDAPGHRRAAAELASSERTPRDG</sequence>
<dbReference type="CDD" id="cd04730">
    <property type="entry name" value="NPD_like"/>
    <property type="match status" value="1"/>
</dbReference>
<comment type="similarity">
    <text evidence="1">Belongs to the nitronate monooxygenase family. NMO class I subfamily.</text>
</comment>
<evidence type="ECO:0000256" key="6">
    <source>
        <dbReference type="SAM" id="MobiDB-lite"/>
    </source>
</evidence>
<accession>A0ABP9M9N2</accession>
<dbReference type="Gene3D" id="3.20.20.70">
    <property type="entry name" value="Aldolase class I"/>
    <property type="match status" value="1"/>
</dbReference>
<dbReference type="InterPro" id="IPR013785">
    <property type="entry name" value="Aldolase_TIM"/>
</dbReference>
<dbReference type="GO" id="GO:0004497">
    <property type="term" value="F:monooxygenase activity"/>
    <property type="evidence" value="ECO:0007669"/>
    <property type="project" value="UniProtKB-KW"/>
</dbReference>
<proteinExistence type="inferred from homology"/>
<evidence type="ECO:0000256" key="5">
    <source>
        <dbReference type="ARBA" id="ARBA00023033"/>
    </source>
</evidence>
<evidence type="ECO:0000313" key="7">
    <source>
        <dbReference type="EMBL" id="GAA5092048.1"/>
    </source>
</evidence>
<dbReference type="PANTHER" id="PTHR42747:SF4">
    <property type="entry name" value="BLR1330 PROTEIN"/>
    <property type="match status" value="1"/>
</dbReference>
<comment type="caution">
    <text evidence="7">The sequence shown here is derived from an EMBL/GenBank/DDBJ whole genome shotgun (WGS) entry which is preliminary data.</text>
</comment>
<evidence type="ECO:0000313" key="8">
    <source>
        <dbReference type="Proteomes" id="UP001501407"/>
    </source>
</evidence>
<dbReference type="Pfam" id="PF03060">
    <property type="entry name" value="NMO"/>
    <property type="match status" value="1"/>
</dbReference>
<keyword evidence="3" id="KW-0288">FMN</keyword>
<dbReference type="SUPFAM" id="SSF51412">
    <property type="entry name" value="Inosine monophosphate dehydrogenase (IMPDH)"/>
    <property type="match status" value="1"/>
</dbReference>
<dbReference type="RefSeq" id="WP_194414809.1">
    <property type="nucleotide sequence ID" value="NZ_BAABKZ010000002.1"/>
</dbReference>
<protein>
    <submittedName>
        <fullName evidence="7">Nitronate monooxygenase family protein</fullName>
    </submittedName>
</protein>
<dbReference type="EMBL" id="BAABKZ010000002">
    <property type="protein sequence ID" value="GAA5092048.1"/>
    <property type="molecule type" value="Genomic_DNA"/>
</dbReference>
<reference evidence="8" key="1">
    <citation type="journal article" date="2019" name="Int. J. Syst. Evol. Microbiol.">
        <title>The Global Catalogue of Microorganisms (GCM) 10K type strain sequencing project: providing services to taxonomists for standard genome sequencing and annotation.</title>
        <authorList>
            <consortium name="The Broad Institute Genomics Platform"/>
            <consortium name="The Broad Institute Genome Sequencing Center for Infectious Disease"/>
            <person name="Wu L."/>
            <person name="Ma J."/>
        </authorList>
    </citation>
    <scope>NUCLEOTIDE SEQUENCE [LARGE SCALE GENOMIC DNA]</scope>
    <source>
        <strain evidence="8">JCM 18959</strain>
    </source>
</reference>
<dbReference type="PANTHER" id="PTHR42747">
    <property type="entry name" value="NITRONATE MONOOXYGENASE-RELATED"/>
    <property type="match status" value="1"/>
</dbReference>
<evidence type="ECO:0000256" key="1">
    <source>
        <dbReference type="ARBA" id="ARBA00009881"/>
    </source>
</evidence>
<evidence type="ECO:0000256" key="3">
    <source>
        <dbReference type="ARBA" id="ARBA00022643"/>
    </source>
</evidence>
<keyword evidence="4" id="KW-0560">Oxidoreductase</keyword>
<evidence type="ECO:0000256" key="2">
    <source>
        <dbReference type="ARBA" id="ARBA00022630"/>
    </source>
</evidence>
<dbReference type="Proteomes" id="UP001501407">
    <property type="component" value="Unassembled WGS sequence"/>
</dbReference>
<name>A0ABP9M9N2_9MICO</name>
<organism evidence="7 8">
    <name type="scientific">Microbacterium yannicii</name>
    <dbReference type="NCBI Taxonomy" id="671622"/>
    <lineage>
        <taxon>Bacteria</taxon>
        <taxon>Bacillati</taxon>
        <taxon>Actinomycetota</taxon>
        <taxon>Actinomycetes</taxon>
        <taxon>Micrococcales</taxon>
        <taxon>Microbacteriaceae</taxon>
        <taxon>Microbacterium</taxon>
    </lineage>
</organism>
<dbReference type="InterPro" id="IPR004136">
    <property type="entry name" value="NMO"/>
</dbReference>
<keyword evidence="2" id="KW-0285">Flavoprotein</keyword>
<keyword evidence="8" id="KW-1185">Reference proteome</keyword>
<keyword evidence="5 7" id="KW-0503">Monooxygenase</keyword>
<feature type="region of interest" description="Disordered" evidence="6">
    <location>
        <begin position="314"/>
        <end position="333"/>
    </location>
</feature>
<evidence type="ECO:0000256" key="4">
    <source>
        <dbReference type="ARBA" id="ARBA00023002"/>
    </source>
</evidence>
<gene>
    <name evidence="7" type="ORF">GCM10025760_20160</name>
</gene>